<dbReference type="InterPro" id="IPR050327">
    <property type="entry name" value="Proton-linked_MCT"/>
</dbReference>
<organism evidence="2 3">
    <name type="scientific">Trichonephila clavata</name>
    <name type="common">Joro spider</name>
    <name type="synonym">Nephila clavata</name>
    <dbReference type="NCBI Taxonomy" id="2740835"/>
    <lineage>
        <taxon>Eukaryota</taxon>
        <taxon>Metazoa</taxon>
        <taxon>Ecdysozoa</taxon>
        <taxon>Arthropoda</taxon>
        <taxon>Chelicerata</taxon>
        <taxon>Arachnida</taxon>
        <taxon>Araneae</taxon>
        <taxon>Araneomorphae</taxon>
        <taxon>Entelegynae</taxon>
        <taxon>Araneoidea</taxon>
        <taxon>Nephilidae</taxon>
        <taxon>Trichonephila</taxon>
    </lineage>
</organism>
<dbReference type="PANTHER" id="PTHR11360">
    <property type="entry name" value="MONOCARBOXYLATE TRANSPORTER"/>
    <property type="match status" value="1"/>
</dbReference>
<feature type="region of interest" description="Disordered" evidence="1">
    <location>
        <begin position="1"/>
        <end position="41"/>
    </location>
</feature>
<dbReference type="AlphaFoldDB" id="A0A8X6L553"/>
<evidence type="ECO:0000313" key="2">
    <source>
        <dbReference type="EMBL" id="GFQ95871.1"/>
    </source>
</evidence>
<comment type="caution">
    <text evidence="2">The sequence shown here is derived from an EMBL/GenBank/DDBJ whole genome shotgun (WGS) entry which is preliminary data.</text>
</comment>
<evidence type="ECO:0000313" key="3">
    <source>
        <dbReference type="Proteomes" id="UP000887116"/>
    </source>
</evidence>
<dbReference type="EMBL" id="BMAO01014584">
    <property type="protein sequence ID" value="GFQ95871.1"/>
    <property type="molecule type" value="Genomic_DNA"/>
</dbReference>
<keyword evidence="3" id="KW-1185">Reference proteome</keyword>
<dbReference type="OrthoDB" id="6423663at2759"/>
<evidence type="ECO:0008006" key="4">
    <source>
        <dbReference type="Google" id="ProtNLM"/>
    </source>
</evidence>
<reference evidence="2" key="1">
    <citation type="submission" date="2020-07" db="EMBL/GenBank/DDBJ databases">
        <title>Multicomponent nature underlies the extraordinary mechanical properties of spider dragline silk.</title>
        <authorList>
            <person name="Kono N."/>
            <person name="Nakamura H."/>
            <person name="Mori M."/>
            <person name="Yoshida Y."/>
            <person name="Ohtoshi R."/>
            <person name="Malay A.D."/>
            <person name="Moran D.A.P."/>
            <person name="Tomita M."/>
            <person name="Numata K."/>
            <person name="Arakawa K."/>
        </authorList>
    </citation>
    <scope>NUCLEOTIDE SEQUENCE</scope>
</reference>
<sequence length="130" mass="14296">MAPRPETERSEITGSAASCGLKNSLGSLSDMPETKREGFSETADNVPLKVKKADQVPKVIVPPDGGWGWMVLLGTMTANFVIIGHGKSFGVYFKKLMEEFNASPSRVAWVQSLQISVFCFLCKYLFFSPK</sequence>
<protein>
    <recommendedName>
        <fullName evidence="4">Monocarboxylate transporter</fullName>
    </recommendedName>
</protein>
<feature type="compositionally biased region" description="Basic and acidic residues" evidence="1">
    <location>
        <begin position="1"/>
        <end position="11"/>
    </location>
</feature>
<proteinExistence type="predicted"/>
<evidence type="ECO:0000256" key="1">
    <source>
        <dbReference type="SAM" id="MobiDB-lite"/>
    </source>
</evidence>
<name>A0A8X6L553_TRICU</name>
<dbReference type="GO" id="GO:0008028">
    <property type="term" value="F:monocarboxylic acid transmembrane transporter activity"/>
    <property type="evidence" value="ECO:0007669"/>
    <property type="project" value="TreeGrafter"/>
</dbReference>
<gene>
    <name evidence="2" type="primary">AVEN_88270_1</name>
    <name evidence="2" type="ORF">TNCT_128371</name>
</gene>
<dbReference type="PANTHER" id="PTHR11360:SF306">
    <property type="entry name" value="RE01051P"/>
    <property type="match status" value="1"/>
</dbReference>
<accession>A0A8X6L553</accession>
<dbReference type="Proteomes" id="UP000887116">
    <property type="component" value="Unassembled WGS sequence"/>
</dbReference>